<proteinExistence type="predicted"/>
<reference evidence="1" key="1">
    <citation type="journal article" date="2021" name="J Fungi (Basel)">
        <title>Genomic and Metabolomic Analyses of the Marine Fungus Emericellopsis cladophorae: Insights into Saltwater Adaptability Mechanisms and Its Biosynthetic Potential.</title>
        <authorList>
            <person name="Goncalves M.F.M."/>
            <person name="Hilario S."/>
            <person name="Van de Peer Y."/>
            <person name="Esteves A.C."/>
            <person name="Alves A."/>
        </authorList>
    </citation>
    <scope>NUCLEOTIDE SEQUENCE</scope>
    <source>
        <strain evidence="1">MUM 19.33</strain>
    </source>
</reference>
<dbReference type="EMBL" id="JAGIXG020000064">
    <property type="protein sequence ID" value="KAI6778601.1"/>
    <property type="molecule type" value="Genomic_DNA"/>
</dbReference>
<accession>A0A9P9XVJ0</accession>
<name>A0A9P9XVJ0_9HYPO</name>
<dbReference type="GeneID" id="75829881"/>
<dbReference type="AlphaFoldDB" id="A0A9P9XVJ0"/>
<dbReference type="RefSeq" id="XP_051359457.1">
    <property type="nucleotide sequence ID" value="XM_051509557.1"/>
</dbReference>
<dbReference type="Proteomes" id="UP001055219">
    <property type="component" value="Unassembled WGS sequence"/>
</dbReference>
<protein>
    <submittedName>
        <fullName evidence="1">Uncharacterized protein</fullName>
    </submittedName>
</protein>
<organism evidence="1 2">
    <name type="scientific">Emericellopsis cladophorae</name>
    <dbReference type="NCBI Taxonomy" id="2686198"/>
    <lineage>
        <taxon>Eukaryota</taxon>
        <taxon>Fungi</taxon>
        <taxon>Dikarya</taxon>
        <taxon>Ascomycota</taxon>
        <taxon>Pezizomycotina</taxon>
        <taxon>Sordariomycetes</taxon>
        <taxon>Hypocreomycetidae</taxon>
        <taxon>Hypocreales</taxon>
        <taxon>Bionectriaceae</taxon>
        <taxon>Emericellopsis</taxon>
    </lineage>
</organism>
<comment type="caution">
    <text evidence="1">The sequence shown here is derived from an EMBL/GenBank/DDBJ whole genome shotgun (WGS) entry which is preliminary data.</text>
</comment>
<reference evidence="1" key="2">
    <citation type="submission" date="2022-07" db="EMBL/GenBank/DDBJ databases">
        <authorList>
            <person name="Goncalves M.F.M."/>
            <person name="Hilario S."/>
            <person name="Van De Peer Y."/>
            <person name="Esteves A.C."/>
            <person name="Alves A."/>
        </authorList>
    </citation>
    <scope>NUCLEOTIDE SEQUENCE</scope>
    <source>
        <strain evidence="1">MUM 19.33</strain>
    </source>
</reference>
<evidence type="ECO:0000313" key="1">
    <source>
        <dbReference type="EMBL" id="KAI6778601.1"/>
    </source>
</evidence>
<gene>
    <name evidence="1" type="ORF">J7T54_003380</name>
</gene>
<keyword evidence="2" id="KW-1185">Reference proteome</keyword>
<sequence length="122" mass="13503">MPSSSGRSSRRSGNSVRQPKLCANVLQPKLQGHVLSPKLVLQGLILQGLVGQREWIEDGPMREIPSSSDPGVHGDEIVPFVATDYDTESVRSSGTDESWNVFKYWRRKAAASLAWNRRDGIV</sequence>
<evidence type="ECO:0000313" key="2">
    <source>
        <dbReference type="Proteomes" id="UP001055219"/>
    </source>
</evidence>